<feature type="domain" description="Phosphoadenosine phosphosulphate reductase" evidence="1">
    <location>
        <begin position="22"/>
        <end position="222"/>
    </location>
</feature>
<accession>X1MA32</accession>
<sequence>AVEKSKEVVRQAFKDYKVEDMAITWTGGKDSGLGLWIIRQVCQEDGVKIPKVMTIDEFDVFQEIHDFMEKYAKEWNLDLEWCRNDDVIKAAGGKLNNIVKVSDLNERNQAELKRISFEEETFPFEAESYTGNHLMKTVEFNKYIERHNVKAIFQGLRRDEQSARVGDDYREKKEAAHLIPEHMRIKPILHFTERLLWNTYQVYKIPYCVLYEQGYRSLGAKTTSAIAEPGVSAWEQDLEHTTERAGRRQDKEQMMSRLRKLGYM</sequence>
<dbReference type="SUPFAM" id="SSF52402">
    <property type="entry name" value="Adenine nucleotide alpha hydrolases-like"/>
    <property type="match status" value="1"/>
</dbReference>
<feature type="non-terminal residue" evidence="2">
    <location>
        <position position="1"/>
    </location>
</feature>
<organism evidence="2">
    <name type="scientific">marine sediment metagenome</name>
    <dbReference type="NCBI Taxonomy" id="412755"/>
    <lineage>
        <taxon>unclassified sequences</taxon>
        <taxon>metagenomes</taxon>
        <taxon>ecological metagenomes</taxon>
    </lineage>
</organism>
<dbReference type="GO" id="GO:0003824">
    <property type="term" value="F:catalytic activity"/>
    <property type="evidence" value="ECO:0007669"/>
    <property type="project" value="InterPro"/>
</dbReference>
<dbReference type="EMBL" id="BARV01007701">
    <property type="protein sequence ID" value="GAI11545.1"/>
    <property type="molecule type" value="Genomic_DNA"/>
</dbReference>
<comment type="caution">
    <text evidence="2">The sequence shown here is derived from an EMBL/GenBank/DDBJ whole genome shotgun (WGS) entry which is preliminary data.</text>
</comment>
<dbReference type="Pfam" id="PF01507">
    <property type="entry name" value="PAPS_reduct"/>
    <property type="match status" value="1"/>
</dbReference>
<proteinExistence type="predicted"/>
<reference evidence="2" key="1">
    <citation type="journal article" date="2014" name="Front. Microbiol.">
        <title>High frequency of phylogenetically diverse reductive dehalogenase-homologous genes in deep subseafloor sedimentary metagenomes.</title>
        <authorList>
            <person name="Kawai M."/>
            <person name="Futagami T."/>
            <person name="Toyoda A."/>
            <person name="Takaki Y."/>
            <person name="Nishi S."/>
            <person name="Hori S."/>
            <person name="Arai W."/>
            <person name="Tsubouchi T."/>
            <person name="Morono Y."/>
            <person name="Uchiyama I."/>
            <person name="Ito T."/>
            <person name="Fujiyama A."/>
            <person name="Inagaki F."/>
            <person name="Takami H."/>
        </authorList>
    </citation>
    <scope>NUCLEOTIDE SEQUENCE</scope>
    <source>
        <strain evidence="2">Expedition CK06-06</strain>
    </source>
</reference>
<dbReference type="InterPro" id="IPR050128">
    <property type="entry name" value="Sulfate_adenylyltrnsfr_sub2"/>
</dbReference>
<dbReference type="InterPro" id="IPR014729">
    <property type="entry name" value="Rossmann-like_a/b/a_fold"/>
</dbReference>
<evidence type="ECO:0000313" key="2">
    <source>
        <dbReference type="EMBL" id="GAI11545.1"/>
    </source>
</evidence>
<protein>
    <recommendedName>
        <fullName evidence="1">Phosphoadenosine phosphosulphate reductase domain-containing protein</fullName>
    </recommendedName>
</protein>
<dbReference type="PANTHER" id="PTHR43196:SF1">
    <property type="entry name" value="SULFATE ADENYLYLTRANSFERASE SUBUNIT 2"/>
    <property type="match status" value="1"/>
</dbReference>
<gene>
    <name evidence="2" type="ORF">S06H3_15636</name>
</gene>
<dbReference type="PANTHER" id="PTHR43196">
    <property type="entry name" value="SULFATE ADENYLYLTRANSFERASE SUBUNIT 2"/>
    <property type="match status" value="1"/>
</dbReference>
<name>X1MA32_9ZZZZ</name>
<dbReference type="InterPro" id="IPR002500">
    <property type="entry name" value="PAPS_reduct_dom"/>
</dbReference>
<dbReference type="Gene3D" id="3.40.50.620">
    <property type="entry name" value="HUPs"/>
    <property type="match status" value="1"/>
</dbReference>
<evidence type="ECO:0000259" key="1">
    <source>
        <dbReference type="Pfam" id="PF01507"/>
    </source>
</evidence>
<dbReference type="AlphaFoldDB" id="X1MA32"/>